<organism evidence="4 5">
    <name type="scientific">Lignipirellula cremea</name>
    <dbReference type="NCBI Taxonomy" id="2528010"/>
    <lineage>
        <taxon>Bacteria</taxon>
        <taxon>Pseudomonadati</taxon>
        <taxon>Planctomycetota</taxon>
        <taxon>Planctomycetia</taxon>
        <taxon>Pirellulales</taxon>
        <taxon>Pirellulaceae</taxon>
        <taxon>Lignipirellula</taxon>
    </lineage>
</organism>
<dbReference type="PANTHER" id="PTHR30203:SF24">
    <property type="entry name" value="BLR4935 PROTEIN"/>
    <property type="match status" value="1"/>
</dbReference>
<proteinExistence type="inferred from homology"/>
<evidence type="ECO:0000256" key="3">
    <source>
        <dbReference type="SAM" id="SignalP"/>
    </source>
</evidence>
<sequence precursor="true">MKISSASFLLALLSLTTGCQSLASGWGKKPEANQPPPVAAAALTPVEEIQRLPATDSVRQASHVAFQQPDEIAPASPSDLPPPPPAATQPAVPSLAIPSEELNTPAAEAEAIIGPSLSLGDLEDIALMHNPSLGEASSLVAAARGRWVQAGLPPNVHLGYEGQQLGSNGQAEQNGLSINQEFIRGGKLKLSQNVVAQEIQRAEQIYEAQRQRVLTDVRLGYYEVLLAQRRMELTQQIVDIAQKSVDTTGALFEAQEVSKIDQMRARIELQTSSVMHKNARTQLDAAWVNLAAVLGQPNMEPHSLLGELSMEPAEIDPQMTLQRLIAASPEMSAAWASVERARWAVQREQAEPVPNFDVGGVIQHDASTNGMNGILTFSAPIPVLNRNQGAIRRAHAELTASLRNAARVELDLQSRLATVFQRYAAARNQVVDYSKKDGVLDNSQLTLDLIQKGYAAGELSYLDLIAAQRTYAQTHLAYIEALGMQWAATSELEGMLLKGSLESSVADR</sequence>
<dbReference type="KEGG" id="lcre:Pla8534_12810"/>
<dbReference type="GO" id="GO:0015562">
    <property type="term" value="F:efflux transmembrane transporter activity"/>
    <property type="evidence" value="ECO:0007669"/>
    <property type="project" value="InterPro"/>
</dbReference>
<dbReference type="Proteomes" id="UP000317648">
    <property type="component" value="Chromosome"/>
</dbReference>
<dbReference type="AlphaFoldDB" id="A0A518DNU0"/>
<evidence type="ECO:0000313" key="4">
    <source>
        <dbReference type="EMBL" id="QDU93501.1"/>
    </source>
</evidence>
<keyword evidence="3" id="KW-0732">Signal</keyword>
<evidence type="ECO:0000256" key="1">
    <source>
        <dbReference type="ARBA" id="ARBA00007613"/>
    </source>
</evidence>
<feature type="signal peptide" evidence="3">
    <location>
        <begin position="1"/>
        <end position="23"/>
    </location>
</feature>
<dbReference type="PROSITE" id="PS51257">
    <property type="entry name" value="PROKAR_LIPOPROTEIN"/>
    <property type="match status" value="1"/>
</dbReference>
<name>A0A518DNU0_9BACT</name>
<protein>
    <submittedName>
        <fullName evidence="4">Cobalt-zinc-cadmium resistance protein CzcC</fullName>
    </submittedName>
</protein>
<keyword evidence="5" id="KW-1185">Reference proteome</keyword>
<dbReference type="InterPro" id="IPR010131">
    <property type="entry name" value="MdtP/NodT-like"/>
</dbReference>
<feature type="chain" id="PRO_5021770427" evidence="3">
    <location>
        <begin position="24"/>
        <end position="508"/>
    </location>
</feature>
<dbReference type="PANTHER" id="PTHR30203">
    <property type="entry name" value="OUTER MEMBRANE CATION EFFLUX PROTEIN"/>
    <property type="match status" value="1"/>
</dbReference>
<dbReference type="RefSeq" id="WP_197443042.1">
    <property type="nucleotide sequence ID" value="NZ_CP036433.1"/>
</dbReference>
<reference evidence="4 5" key="1">
    <citation type="submission" date="2019-02" db="EMBL/GenBank/DDBJ databases">
        <title>Deep-cultivation of Planctomycetes and their phenomic and genomic characterization uncovers novel biology.</title>
        <authorList>
            <person name="Wiegand S."/>
            <person name="Jogler M."/>
            <person name="Boedeker C."/>
            <person name="Pinto D."/>
            <person name="Vollmers J."/>
            <person name="Rivas-Marin E."/>
            <person name="Kohn T."/>
            <person name="Peeters S.H."/>
            <person name="Heuer A."/>
            <person name="Rast P."/>
            <person name="Oberbeckmann S."/>
            <person name="Bunk B."/>
            <person name="Jeske O."/>
            <person name="Meyerdierks A."/>
            <person name="Storesund J.E."/>
            <person name="Kallscheuer N."/>
            <person name="Luecker S."/>
            <person name="Lage O.M."/>
            <person name="Pohl T."/>
            <person name="Merkel B.J."/>
            <person name="Hornburger P."/>
            <person name="Mueller R.-W."/>
            <person name="Bruemmer F."/>
            <person name="Labrenz M."/>
            <person name="Spormann A.M."/>
            <person name="Op den Camp H."/>
            <person name="Overmann J."/>
            <person name="Amann R."/>
            <person name="Jetten M.S.M."/>
            <person name="Mascher T."/>
            <person name="Medema M.H."/>
            <person name="Devos D.P."/>
            <person name="Kaster A.-K."/>
            <person name="Ovreas L."/>
            <person name="Rohde M."/>
            <person name="Galperin M.Y."/>
            <person name="Jogler C."/>
        </authorList>
    </citation>
    <scope>NUCLEOTIDE SEQUENCE [LARGE SCALE GENOMIC DNA]</scope>
    <source>
        <strain evidence="4 5">Pla85_3_4</strain>
    </source>
</reference>
<dbReference type="Gene3D" id="1.20.1600.10">
    <property type="entry name" value="Outer membrane efflux proteins (OEP)"/>
    <property type="match status" value="1"/>
</dbReference>
<comment type="similarity">
    <text evidence="1">Belongs to the outer membrane factor (OMF) (TC 1.B.17) family.</text>
</comment>
<evidence type="ECO:0000313" key="5">
    <source>
        <dbReference type="Proteomes" id="UP000317648"/>
    </source>
</evidence>
<gene>
    <name evidence="4" type="primary">czcC_2</name>
    <name evidence="4" type="ORF">Pla8534_12810</name>
</gene>
<dbReference type="Pfam" id="PF02321">
    <property type="entry name" value="OEP"/>
    <property type="match status" value="2"/>
</dbReference>
<accession>A0A518DNU0</accession>
<evidence type="ECO:0000256" key="2">
    <source>
        <dbReference type="SAM" id="MobiDB-lite"/>
    </source>
</evidence>
<dbReference type="SUPFAM" id="SSF56954">
    <property type="entry name" value="Outer membrane efflux proteins (OEP)"/>
    <property type="match status" value="1"/>
</dbReference>
<dbReference type="InterPro" id="IPR003423">
    <property type="entry name" value="OMP_efflux"/>
</dbReference>
<feature type="region of interest" description="Disordered" evidence="2">
    <location>
        <begin position="71"/>
        <end position="91"/>
    </location>
</feature>
<dbReference type="EMBL" id="CP036433">
    <property type="protein sequence ID" value="QDU93501.1"/>
    <property type="molecule type" value="Genomic_DNA"/>
</dbReference>